<dbReference type="OrthoDB" id="428734at2759"/>
<keyword evidence="2" id="KW-0378">Hydrolase</keyword>
<gene>
    <name evidence="5" type="ORF">EWM64_g4971</name>
</gene>
<dbReference type="Proteomes" id="UP000298061">
    <property type="component" value="Unassembled WGS sequence"/>
</dbReference>
<evidence type="ECO:0000256" key="2">
    <source>
        <dbReference type="ARBA" id="ARBA00022801"/>
    </source>
</evidence>
<dbReference type="GO" id="GO:0006139">
    <property type="term" value="P:nucleobase-containing compound metabolic process"/>
    <property type="evidence" value="ECO:0007669"/>
    <property type="project" value="UniProtKB-ARBA"/>
</dbReference>
<feature type="region of interest" description="Disordered" evidence="3">
    <location>
        <begin position="228"/>
        <end position="252"/>
    </location>
</feature>
<evidence type="ECO:0000259" key="4">
    <source>
        <dbReference type="Pfam" id="PF03372"/>
    </source>
</evidence>
<dbReference type="EMBL" id="SFCI01000570">
    <property type="protein sequence ID" value="TFY79044.1"/>
    <property type="molecule type" value="Genomic_DNA"/>
</dbReference>
<evidence type="ECO:0000256" key="3">
    <source>
        <dbReference type="SAM" id="MobiDB-lite"/>
    </source>
</evidence>
<dbReference type="GO" id="GO:0000175">
    <property type="term" value="F:3'-5'-RNA exonuclease activity"/>
    <property type="evidence" value="ECO:0007669"/>
    <property type="project" value="TreeGrafter"/>
</dbReference>
<organism evidence="5 6">
    <name type="scientific">Hericium alpestre</name>
    <dbReference type="NCBI Taxonomy" id="135208"/>
    <lineage>
        <taxon>Eukaryota</taxon>
        <taxon>Fungi</taxon>
        <taxon>Dikarya</taxon>
        <taxon>Basidiomycota</taxon>
        <taxon>Agaricomycotina</taxon>
        <taxon>Agaricomycetes</taxon>
        <taxon>Russulales</taxon>
        <taxon>Hericiaceae</taxon>
        <taxon>Hericium</taxon>
    </lineage>
</organism>
<feature type="domain" description="Endonuclease/exonuclease/phosphatase" evidence="4">
    <location>
        <begin position="78"/>
        <end position="377"/>
    </location>
</feature>
<reference evidence="5 6" key="1">
    <citation type="submission" date="2019-02" db="EMBL/GenBank/DDBJ databases">
        <title>Genome sequencing of the rare red list fungi Hericium alpestre (H. flagellum).</title>
        <authorList>
            <person name="Buettner E."/>
            <person name="Kellner H."/>
        </authorList>
    </citation>
    <scope>NUCLEOTIDE SEQUENCE [LARGE SCALE GENOMIC DNA]</scope>
    <source>
        <strain evidence="5 6">DSM 108284</strain>
    </source>
</reference>
<feature type="region of interest" description="Disordered" evidence="3">
    <location>
        <begin position="1"/>
        <end position="40"/>
    </location>
</feature>
<keyword evidence="6" id="KW-1185">Reference proteome</keyword>
<evidence type="ECO:0000256" key="1">
    <source>
        <dbReference type="ARBA" id="ARBA00010774"/>
    </source>
</evidence>
<dbReference type="Gene3D" id="3.60.10.10">
    <property type="entry name" value="Endonuclease/exonuclease/phosphatase"/>
    <property type="match status" value="1"/>
</dbReference>
<protein>
    <recommendedName>
        <fullName evidence="4">Endonuclease/exonuclease/phosphatase domain-containing protein</fullName>
    </recommendedName>
</protein>
<proteinExistence type="inferred from homology"/>
<comment type="caution">
    <text evidence="5">The sequence shown here is derived from an EMBL/GenBank/DDBJ whole genome shotgun (WGS) entry which is preliminary data.</text>
</comment>
<dbReference type="SUPFAM" id="SSF56219">
    <property type="entry name" value="DNase I-like"/>
    <property type="match status" value="1"/>
</dbReference>
<feature type="compositionally biased region" description="Acidic residues" evidence="3">
    <location>
        <begin position="239"/>
        <end position="251"/>
    </location>
</feature>
<evidence type="ECO:0000313" key="5">
    <source>
        <dbReference type="EMBL" id="TFY79044.1"/>
    </source>
</evidence>
<evidence type="ECO:0000313" key="6">
    <source>
        <dbReference type="Proteomes" id="UP000298061"/>
    </source>
</evidence>
<dbReference type="PANTHER" id="PTHR12121:SF45">
    <property type="entry name" value="NOCTURNIN"/>
    <property type="match status" value="1"/>
</dbReference>
<comment type="similarity">
    <text evidence="1">Belongs to the CCR4/nocturin family.</text>
</comment>
<sequence length="389" mass="43549">MPSEGYELTPEQLARQEARKLKRQKKKEELANSAPPAQTEDNGAIVFRPWLTVQAPSSDNVEIIKLMTWNLLAQCLVRPEKLHGCLIAYRNDAFEKADATVIQYDDVNVRSEGSDSAQKGLSFRTRNIASIVGLKRKGSDDDGVVVATTHLFWHPSYSYERARQAGLLMRETIRFRDTSGHPNWPCVLTGDFNFTPIDPGYSLLVGDQLLPAQEDRLARSRVVHASVDPSVPVTGPKAEEEDEASENDAEMDSDHVLTNARNAEAADGLLSTSELLDLYATPSRPRSAYDLGQRIMAKKDAASIRRCGERYKMPDARLGAFEPEWTSYTHFWKTVLDYIFIIDPPHRVSSVTRLLQSHKTDDMHPGLPRKGVSGSDHISLAAEIQWHNV</sequence>
<dbReference type="InterPro" id="IPR050410">
    <property type="entry name" value="CCR4/nocturin_mRNA_transcr"/>
</dbReference>
<name>A0A4Y9ZXX0_9AGAM</name>
<dbReference type="InterPro" id="IPR005135">
    <property type="entry name" value="Endo/exonuclease/phosphatase"/>
</dbReference>
<dbReference type="PANTHER" id="PTHR12121">
    <property type="entry name" value="CARBON CATABOLITE REPRESSOR PROTEIN 4"/>
    <property type="match status" value="1"/>
</dbReference>
<accession>A0A4Y9ZXX0</accession>
<dbReference type="Pfam" id="PF03372">
    <property type="entry name" value="Exo_endo_phos"/>
    <property type="match status" value="1"/>
</dbReference>
<dbReference type="InterPro" id="IPR036691">
    <property type="entry name" value="Endo/exonu/phosph_ase_sf"/>
</dbReference>
<dbReference type="AlphaFoldDB" id="A0A4Y9ZXX0"/>